<dbReference type="InterPro" id="IPR014719">
    <property type="entry name" value="Ribosomal_bL12_C/ClpS-like"/>
</dbReference>
<dbReference type="GO" id="GO:0003735">
    <property type="term" value="F:structural constituent of ribosome"/>
    <property type="evidence" value="ECO:0007669"/>
    <property type="project" value="InterPro"/>
</dbReference>
<feature type="domain" description="Large ribosomal subunit protein bL12 oligomerization" evidence="6">
    <location>
        <begin position="15"/>
        <end position="63"/>
    </location>
</feature>
<dbReference type="GO" id="GO:0003729">
    <property type="term" value="F:mRNA binding"/>
    <property type="evidence" value="ECO:0007669"/>
    <property type="project" value="TreeGrafter"/>
</dbReference>
<accession>A0A2C9CHA0</accession>
<evidence type="ECO:0000256" key="4">
    <source>
        <dbReference type="HAMAP-Rule" id="MF_00368"/>
    </source>
</evidence>
<dbReference type="Pfam" id="PF00542">
    <property type="entry name" value="Ribosomal_L12"/>
    <property type="match status" value="1"/>
</dbReference>
<dbReference type="HAMAP" id="MF_00368">
    <property type="entry name" value="Ribosomal_bL12"/>
    <property type="match status" value="1"/>
</dbReference>
<dbReference type="InterPro" id="IPR008932">
    <property type="entry name" value="Ribosomal_bL12_oligo"/>
</dbReference>
<evidence type="ECO:0000256" key="3">
    <source>
        <dbReference type="ARBA" id="ARBA00023274"/>
    </source>
</evidence>
<gene>
    <name evidence="4 7" type="primary">rplL</name>
    <name evidence="7" type="ORF">KSMBR1_2797</name>
</gene>
<dbReference type="GO" id="GO:0006412">
    <property type="term" value="P:translation"/>
    <property type="evidence" value="ECO:0007669"/>
    <property type="project" value="UniProtKB-UniRule"/>
</dbReference>
<keyword evidence="3 4" id="KW-0687">Ribonucleoprotein</keyword>
<organism evidence="7 8">
    <name type="scientific">Kuenenia stuttgartiensis</name>
    <dbReference type="NCBI Taxonomy" id="174633"/>
    <lineage>
        <taxon>Bacteria</taxon>
        <taxon>Pseudomonadati</taxon>
        <taxon>Planctomycetota</taxon>
        <taxon>Candidatus Brocadiia</taxon>
        <taxon>Candidatus Brocadiales</taxon>
        <taxon>Candidatus Brocadiaceae</taxon>
        <taxon>Candidatus Kuenenia</taxon>
    </lineage>
</organism>
<comment type="subunit">
    <text evidence="4">Homodimer. Part of the ribosomal stalk of the 50S ribosomal subunit. Forms a multimeric L10(L12)X complex, where L10 forms an elongated spine to which 2 to 4 L12 dimers bind in a sequential fashion. Binds GTP-bound translation factors.</text>
</comment>
<evidence type="ECO:0000256" key="1">
    <source>
        <dbReference type="ARBA" id="ARBA00007197"/>
    </source>
</evidence>
<proteinExistence type="inferred from homology"/>
<dbReference type="PANTHER" id="PTHR45987:SF4">
    <property type="entry name" value="LARGE RIBOSOMAL SUBUNIT PROTEIN BL12M"/>
    <property type="match status" value="1"/>
</dbReference>
<dbReference type="SUPFAM" id="SSF54736">
    <property type="entry name" value="ClpS-like"/>
    <property type="match status" value="1"/>
</dbReference>
<dbReference type="Gene3D" id="3.30.1390.10">
    <property type="match status" value="1"/>
</dbReference>
<dbReference type="Proteomes" id="UP000221734">
    <property type="component" value="Chromosome Kuenenia_stuttgartiensis_MBR1"/>
</dbReference>
<dbReference type="SUPFAM" id="SSF48300">
    <property type="entry name" value="Ribosomal protein L7/12, oligomerisation (N-terminal) domain"/>
    <property type="match status" value="1"/>
</dbReference>
<dbReference type="GO" id="GO:0022625">
    <property type="term" value="C:cytosolic large ribosomal subunit"/>
    <property type="evidence" value="ECO:0007669"/>
    <property type="project" value="TreeGrafter"/>
</dbReference>
<dbReference type="InterPro" id="IPR036235">
    <property type="entry name" value="Ribosomal_bL12_oligo_N_sf"/>
</dbReference>
<comment type="function">
    <text evidence="4">Forms part of the ribosomal stalk which helps the ribosome interact with GTP-bound translation factors. Is thus essential for accurate translation.</text>
</comment>
<dbReference type="Gene3D" id="1.20.5.710">
    <property type="entry name" value="Single helix bin"/>
    <property type="match status" value="1"/>
</dbReference>
<keyword evidence="8" id="KW-1185">Reference proteome</keyword>
<dbReference type="InterPro" id="IPR000206">
    <property type="entry name" value="Ribosomal_bL12"/>
</dbReference>
<reference evidence="8" key="1">
    <citation type="submission" date="2017-10" db="EMBL/GenBank/DDBJ databases">
        <authorList>
            <person name="Frank J."/>
        </authorList>
    </citation>
    <scope>NUCLEOTIDE SEQUENCE [LARGE SCALE GENOMIC DNA]</scope>
</reference>
<dbReference type="KEGG" id="kst:KSMBR1_2797"/>
<dbReference type="Pfam" id="PF16320">
    <property type="entry name" value="Ribosomal_L12_N"/>
    <property type="match status" value="1"/>
</dbReference>
<feature type="domain" description="Large ribosomal subunit protein bL12 C-terminal" evidence="5">
    <location>
        <begin position="72"/>
        <end position="138"/>
    </location>
</feature>
<dbReference type="FunFam" id="3.30.1390.10:FF:000001">
    <property type="entry name" value="50S ribosomal protein L7/L12"/>
    <property type="match status" value="1"/>
</dbReference>
<evidence type="ECO:0000259" key="5">
    <source>
        <dbReference type="Pfam" id="PF00542"/>
    </source>
</evidence>
<dbReference type="InterPro" id="IPR013823">
    <property type="entry name" value="Ribosomal_bL12_C"/>
</dbReference>
<dbReference type="OrthoDB" id="9811748at2"/>
<evidence type="ECO:0000256" key="2">
    <source>
        <dbReference type="ARBA" id="ARBA00022980"/>
    </source>
</evidence>
<sequence length="138" mass="14658">MTQIMEEKEVDVTGKIAQVLDIVSGMTLLEASELVKAFEKKFGVSASAVAAMPVGMPMAGAEAAVEEEKTSFDVILKEVGANKIQVIKAVRAETNLGLKEAKDLVEGAPKAVKEGVTKEDADKIRKTLEEAGAKVEIK</sequence>
<evidence type="ECO:0000313" key="8">
    <source>
        <dbReference type="Proteomes" id="UP000221734"/>
    </source>
</evidence>
<protein>
    <recommendedName>
        <fullName evidence="4">Large ribosomal subunit protein bL12</fullName>
    </recommendedName>
</protein>
<dbReference type="CDD" id="cd00387">
    <property type="entry name" value="Ribosomal_L7_L12"/>
    <property type="match status" value="1"/>
</dbReference>
<dbReference type="NCBIfam" id="TIGR00855">
    <property type="entry name" value="L12"/>
    <property type="match status" value="1"/>
</dbReference>
<evidence type="ECO:0000259" key="6">
    <source>
        <dbReference type="Pfam" id="PF16320"/>
    </source>
</evidence>
<keyword evidence="2 4" id="KW-0689">Ribosomal protein</keyword>
<dbReference type="AlphaFoldDB" id="A0A2C9CHA0"/>
<dbReference type="EMBL" id="LT934425">
    <property type="protein sequence ID" value="SOH05279.1"/>
    <property type="molecule type" value="Genomic_DNA"/>
</dbReference>
<name>A0A2C9CHA0_KUEST</name>
<dbReference type="PANTHER" id="PTHR45987">
    <property type="entry name" value="39S RIBOSOMAL PROTEIN L12"/>
    <property type="match status" value="1"/>
</dbReference>
<evidence type="ECO:0000313" key="7">
    <source>
        <dbReference type="EMBL" id="SOH05279.1"/>
    </source>
</evidence>
<comment type="similarity">
    <text evidence="1 4">Belongs to the bacterial ribosomal protein bL12 family.</text>
</comment>